<organism evidence="2 3">
    <name type="scientific">Acinetobacter defluvii</name>
    <dbReference type="NCBI Taxonomy" id="1871111"/>
    <lineage>
        <taxon>Bacteria</taxon>
        <taxon>Pseudomonadati</taxon>
        <taxon>Pseudomonadota</taxon>
        <taxon>Gammaproteobacteria</taxon>
        <taxon>Moraxellales</taxon>
        <taxon>Moraxellaceae</taxon>
        <taxon>Acinetobacter</taxon>
    </lineage>
</organism>
<dbReference type="GO" id="GO:0009279">
    <property type="term" value="C:cell outer membrane"/>
    <property type="evidence" value="ECO:0007669"/>
    <property type="project" value="InterPro"/>
</dbReference>
<gene>
    <name evidence="2" type="ORF">DJ533_16210</name>
</gene>
<dbReference type="EMBL" id="CP029397">
    <property type="protein sequence ID" value="AWL29998.1"/>
    <property type="molecule type" value="Genomic_DNA"/>
</dbReference>
<dbReference type="SUPFAM" id="SSF111364">
    <property type="entry name" value="Tsx-like channel"/>
    <property type="match status" value="1"/>
</dbReference>
<dbReference type="KEGG" id="adv:DJ533_16210"/>
<protein>
    <recommendedName>
        <fullName evidence="4">Outer membrane beta-barrel protein</fullName>
    </recommendedName>
</protein>
<evidence type="ECO:0000313" key="2">
    <source>
        <dbReference type="EMBL" id="AWL29998.1"/>
    </source>
</evidence>
<proteinExistence type="predicted"/>
<evidence type="ECO:0000256" key="1">
    <source>
        <dbReference type="SAM" id="SignalP"/>
    </source>
</evidence>
<accession>A0A2S2FGG4</accession>
<evidence type="ECO:0008006" key="4">
    <source>
        <dbReference type="Google" id="ProtNLM"/>
    </source>
</evidence>
<reference evidence="2" key="1">
    <citation type="submission" date="2019-08" db="EMBL/GenBank/DDBJ databases">
        <title>The complete genome of Acinetobacter defluvii strain WCHAD010030.</title>
        <authorList>
            <person name="Hu Y."/>
            <person name="Qin J."/>
            <person name="Feng Y."/>
            <person name="Zong Z."/>
        </authorList>
    </citation>
    <scope>NUCLEOTIDE SEQUENCE</scope>
    <source>
        <strain evidence="2">WCHA30</strain>
    </source>
</reference>
<feature type="signal peptide" evidence="1">
    <location>
        <begin position="1"/>
        <end position="29"/>
    </location>
</feature>
<dbReference type="RefSeq" id="WP_065993506.1">
    <property type="nucleotide sequence ID" value="NZ_CP029397.2"/>
</dbReference>
<dbReference type="Gene3D" id="2.40.230.20">
    <property type="entry name" value="Nucleoside-specific channel-forming protein, Tsx-like"/>
    <property type="match status" value="1"/>
</dbReference>
<keyword evidence="1" id="KW-0732">Signal</keyword>
<keyword evidence="3" id="KW-1185">Reference proteome</keyword>
<dbReference type="InterPro" id="IPR036777">
    <property type="entry name" value="Channel_Tsx-like_sf"/>
</dbReference>
<feature type="chain" id="PRO_5015478817" description="Outer membrane beta-barrel protein" evidence="1">
    <location>
        <begin position="30"/>
        <end position="279"/>
    </location>
</feature>
<name>A0A2S2FGG4_9GAMM</name>
<dbReference type="OrthoDB" id="104801at2"/>
<dbReference type="AlphaFoldDB" id="A0A2S2FGG4"/>
<sequence length="279" mass="31782">MYFKYFKKNITPHILWGTTISLFSLAAHADFWQNNQVGISWSNQYHEPANPDKVSKTIINYAHLSSDQLGRNVLVANLYLSDDKDQKANGDGGATEYYVFYRRYFSYNSIFNHKIENKLVRDINLTLRLDKGLKNSALEPNPTKGRAGLSIDFNVLKGYFEAGADYYYESANNNFTGGRFNFDPTYALWANFGFPVHDKGFIDGFVDYVGATGPGYFNVNAKPSTLFQINYMYDVGAKEGLKVGVGYEYFRNKYLNDNQKDPYGHATHSAPFIAARYSF</sequence>
<evidence type="ECO:0000313" key="3">
    <source>
        <dbReference type="Proteomes" id="UP000245977"/>
    </source>
</evidence>
<dbReference type="Proteomes" id="UP000245977">
    <property type="component" value="Chromosome"/>
</dbReference>